<name>A0A1C5KDE8_9ACTN</name>
<dbReference type="Proteomes" id="UP000198217">
    <property type="component" value="Chromosome I"/>
</dbReference>
<keyword evidence="3" id="KW-1185">Reference proteome</keyword>
<gene>
    <name evidence="2" type="ORF">GA0070609_6532</name>
</gene>
<protein>
    <submittedName>
        <fullName evidence="2">Uncharacterized protein</fullName>
    </submittedName>
</protein>
<feature type="transmembrane region" description="Helical" evidence="1">
    <location>
        <begin position="42"/>
        <end position="61"/>
    </location>
</feature>
<reference evidence="2 3" key="1">
    <citation type="submission" date="2016-06" db="EMBL/GenBank/DDBJ databases">
        <authorList>
            <person name="Kjaerup R.B."/>
            <person name="Dalgaard T.S."/>
            <person name="Juul-Madsen H.R."/>
        </authorList>
    </citation>
    <scope>NUCLEOTIDE SEQUENCE [LARGE SCALE GENOMIC DNA]</scope>
    <source>
        <strain evidence="2 3">DSM 43904</strain>
    </source>
</reference>
<dbReference type="RefSeq" id="WP_088997266.1">
    <property type="nucleotide sequence ID" value="NZ_JBICUU010000001.1"/>
</dbReference>
<evidence type="ECO:0000256" key="1">
    <source>
        <dbReference type="SAM" id="Phobius"/>
    </source>
</evidence>
<proteinExistence type="predicted"/>
<organism evidence="2 3">
    <name type="scientific">Micromonospora echinaurantiaca</name>
    <dbReference type="NCBI Taxonomy" id="47857"/>
    <lineage>
        <taxon>Bacteria</taxon>
        <taxon>Bacillati</taxon>
        <taxon>Actinomycetota</taxon>
        <taxon>Actinomycetes</taxon>
        <taxon>Micromonosporales</taxon>
        <taxon>Micromonosporaceae</taxon>
        <taxon>Micromonospora</taxon>
    </lineage>
</organism>
<keyword evidence="1" id="KW-0812">Transmembrane</keyword>
<sequence>MFLKVLGLPVHVLVVHAVVLFVPLLALLSAAYVALPRFRSRLDWAVGALAVIAPLTAWVAVQSGERLTDHQVARGFQGEILDKIYEHSRYGDLLFRYTLPLGVGALLLVALTSGHPRVPRLPNWAVPALSVVVIALGVASLVYVYLTGHSGADAVWGNTF</sequence>
<accession>A0A1C5KDE8</accession>
<feature type="transmembrane region" description="Helical" evidence="1">
    <location>
        <begin position="12"/>
        <end position="35"/>
    </location>
</feature>
<keyword evidence="1" id="KW-0472">Membrane</keyword>
<keyword evidence="1" id="KW-1133">Transmembrane helix</keyword>
<evidence type="ECO:0000313" key="3">
    <source>
        <dbReference type="Proteomes" id="UP000198217"/>
    </source>
</evidence>
<feature type="transmembrane region" description="Helical" evidence="1">
    <location>
        <begin position="124"/>
        <end position="146"/>
    </location>
</feature>
<evidence type="ECO:0000313" key="2">
    <source>
        <dbReference type="EMBL" id="SCG80599.1"/>
    </source>
</evidence>
<dbReference type="EMBL" id="LT607750">
    <property type="protein sequence ID" value="SCG80599.1"/>
    <property type="molecule type" value="Genomic_DNA"/>
</dbReference>
<dbReference type="AlphaFoldDB" id="A0A1C5KDE8"/>
<feature type="transmembrane region" description="Helical" evidence="1">
    <location>
        <begin position="94"/>
        <end position="112"/>
    </location>
</feature>